<reference evidence="2 3" key="1">
    <citation type="journal article" date="2016" name="Mol. Biol. Evol.">
        <title>Comparative Genomics of Early-Diverging Mushroom-Forming Fungi Provides Insights into the Origins of Lignocellulose Decay Capabilities.</title>
        <authorList>
            <person name="Nagy L.G."/>
            <person name="Riley R."/>
            <person name="Tritt A."/>
            <person name="Adam C."/>
            <person name="Daum C."/>
            <person name="Floudas D."/>
            <person name="Sun H."/>
            <person name="Yadav J.S."/>
            <person name="Pangilinan J."/>
            <person name="Larsson K.H."/>
            <person name="Matsuura K."/>
            <person name="Barry K."/>
            <person name="Labutti K."/>
            <person name="Kuo R."/>
            <person name="Ohm R.A."/>
            <person name="Bhattacharya S.S."/>
            <person name="Shirouzu T."/>
            <person name="Yoshinaga Y."/>
            <person name="Martin F.M."/>
            <person name="Grigoriev I.V."/>
            <person name="Hibbett D.S."/>
        </authorList>
    </citation>
    <scope>NUCLEOTIDE SEQUENCE [LARGE SCALE GENOMIC DNA]</scope>
    <source>
        <strain evidence="2 3">HHB12029</strain>
    </source>
</reference>
<evidence type="ECO:0000313" key="2">
    <source>
        <dbReference type="EMBL" id="KZV81467.1"/>
    </source>
</evidence>
<evidence type="ECO:0000313" key="3">
    <source>
        <dbReference type="Proteomes" id="UP000077266"/>
    </source>
</evidence>
<accession>A0A165BY68</accession>
<keyword evidence="1" id="KW-0732">Signal</keyword>
<organism evidence="2 3">
    <name type="scientific">Exidia glandulosa HHB12029</name>
    <dbReference type="NCBI Taxonomy" id="1314781"/>
    <lineage>
        <taxon>Eukaryota</taxon>
        <taxon>Fungi</taxon>
        <taxon>Dikarya</taxon>
        <taxon>Basidiomycota</taxon>
        <taxon>Agaricomycotina</taxon>
        <taxon>Agaricomycetes</taxon>
        <taxon>Auriculariales</taxon>
        <taxon>Exidiaceae</taxon>
        <taxon>Exidia</taxon>
    </lineage>
</organism>
<feature type="chain" id="PRO_5007855785" evidence="1">
    <location>
        <begin position="18"/>
        <end position="192"/>
    </location>
</feature>
<evidence type="ECO:0000256" key="1">
    <source>
        <dbReference type="SAM" id="SignalP"/>
    </source>
</evidence>
<dbReference type="AlphaFoldDB" id="A0A165BY68"/>
<gene>
    <name evidence="2" type="ORF">EXIGLDRAFT_779681</name>
</gene>
<dbReference type="InParanoid" id="A0A165BY68"/>
<feature type="signal peptide" evidence="1">
    <location>
        <begin position="1"/>
        <end position="17"/>
    </location>
</feature>
<dbReference type="EMBL" id="KV426390">
    <property type="protein sequence ID" value="KZV81467.1"/>
    <property type="molecule type" value="Genomic_DNA"/>
</dbReference>
<dbReference type="OrthoDB" id="10638780at2759"/>
<dbReference type="Gene3D" id="2.60.120.260">
    <property type="entry name" value="Galactose-binding domain-like"/>
    <property type="match status" value="1"/>
</dbReference>
<keyword evidence="3" id="KW-1185">Reference proteome</keyword>
<protein>
    <submittedName>
        <fullName evidence="2">Uncharacterized protein</fullName>
    </submittedName>
</protein>
<dbReference type="Proteomes" id="UP000077266">
    <property type="component" value="Unassembled WGS sequence"/>
</dbReference>
<proteinExistence type="predicted"/>
<name>A0A165BY68_EXIGL</name>
<sequence>MHFLAALCVLVCTAVKAQSVVTLDLADPAITRSSNWGSNPARTERNGAWWAYNFVGTSLDIKLYASQGYGLVNITLDGKSTTVDTSSPDSHVTSMDAMSVNDLAPTSHTLRLALIGPSPNGGTAPSGQVWLRINSISAGDSITRYDVGAAVYEPIVHVFIITFVFVTFVNAKLSDFEQYISNPVQFIFKFLT</sequence>